<reference evidence="6" key="2">
    <citation type="submission" date="2025-08" db="UniProtKB">
        <authorList>
            <consortium name="RefSeq"/>
        </authorList>
    </citation>
    <scope>IDENTIFICATION</scope>
    <source>
        <tissue evidence="6">Tongue muscle</tissue>
    </source>
</reference>
<dbReference type="GeneID" id="110127769"/>
<reference evidence="5" key="1">
    <citation type="journal article" date="2022" name="J. Hered.">
        <title>A De Novo Chromosome-Level Genome Assembly of the White-Tailed Deer, Odocoileus Virginianus.</title>
        <authorList>
            <person name="London E.W."/>
            <person name="Roca A.L."/>
            <person name="Novakofski J.E."/>
            <person name="Mateus-Pinilla N.E."/>
        </authorList>
    </citation>
    <scope>NUCLEOTIDE SEQUENCE [LARGE SCALE GENOMIC DNA]</scope>
</reference>
<proteinExistence type="inferred from homology"/>
<protein>
    <submittedName>
        <fullName evidence="6">Cystatin-F isoform X1</fullName>
    </submittedName>
</protein>
<feature type="region of interest" description="Disordered" evidence="3">
    <location>
        <begin position="40"/>
        <end position="59"/>
    </location>
</feature>
<dbReference type="InterPro" id="IPR042886">
    <property type="entry name" value="Cystatin-F"/>
</dbReference>
<accession>A0A6J0W7L0</accession>
<feature type="compositionally biased region" description="Basic residues" evidence="3">
    <location>
        <begin position="8"/>
        <end position="21"/>
    </location>
</feature>
<sequence length="185" mass="20461">MHREVRGGKARRVHGQGRRGQARWLDGRGGRAGATLGAEVGGVIPGPSPHRSAKFSSGSVSRPDFCSQILKSDVKPGFPKTIKTNNPDVLRAARHSAESFNNCSNDAFLFRESRVSRALVQIVKGLKFMLDMDIGRTTCKKTGHANLDNCSFQTNRTLQWTLSCYSEVWVIPWLQTTEVSVLHCH</sequence>
<evidence type="ECO:0000256" key="3">
    <source>
        <dbReference type="SAM" id="MobiDB-lite"/>
    </source>
</evidence>
<evidence type="ECO:0000259" key="4">
    <source>
        <dbReference type="SMART" id="SM00043"/>
    </source>
</evidence>
<dbReference type="GO" id="GO:0005794">
    <property type="term" value="C:Golgi apparatus"/>
    <property type="evidence" value="ECO:0007669"/>
    <property type="project" value="TreeGrafter"/>
</dbReference>
<dbReference type="KEGG" id="ovr:110127769"/>
<dbReference type="InterPro" id="IPR046350">
    <property type="entry name" value="Cystatin_sf"/>
</dbReference>
<dbReference type="InterPro" id="IPR000010">
    <property type="entry name" value="Cystatin_dom"/>
</dbReference>
<dbReference type="GO" id="GO:0005764">
    <property type="term" value="C:lysosome"/>
    <property type="evidence" value="ECO:0007669"/>
    <property type="project" value="TreeGrafter"/>
</dbReference>
<name>A0A6J0W7L0_ODOVR</name>
<dbReference type="GO" id="GO:0004869">
    <property type="term" value="F:cysteine-type endopeptidase inhibitor activity"/>
    <property type="evidence" value="ECO:0007669"/>
    <property type="project" value="InterPro"/>
</dbReference>
<dbReference type="SMART" id="SM00043">
    <property type="entry name" value="CY"/>
    <property type="match status" value="1"/>
</dbReference>
<dbReference type="OrthoDB" id="9929365at2759"/>
<feature type="domain" description="Cystatin" evidence="4">
    <location>
        <begin position="74"/>
        <end position="185"/>
    </location>
</feature>
<dbReference type="FunFam" id="3.10.450.10:FF:000004">
    <property type="entry name" value="Cystatin C"/>
    <property type="match status" value="1"/>
</dbReference>
<evidence type="ECO:0000256" key="2">
    <source>
        <dbReference type="ARBA" id="ARBA00023157"/>
    </source>
</evidence>
<comment type="similarity">
    <text evidence="1">Belongs to the cystatin family.</text>
</comment>
<dbReference type="PANTHER" id="PTHR47141:SF1">
    <property type="entry name" value="CYSTATIN-F"/>
    <property type="match status" value="1"/>
</dbReference>
<dbReference type="GO" id="GO:1903979">
    <property type="term" value="P:negative regulation of microglial cell activation"/>
    <property type="evidence" value="ECO:0007669"/>
    <property type="project" value="TreeGrafter"/>
</dbReference>
<dbReference type="InParanoid" id="A0A6J0W7L0"/>
<dbReference type="Gene3D" id="3.10.450.10">
    <property type="match status" value="1"/>
</dbReference>
<dbReference type="Proteomes" id="UP001652640">
    <property type="component" value="Chromosome 9"/>
</dbReference>
<feature type="region of interest" description="Disordered" evidence="3">
    <location>
        <begin position="1"/>
        <end position="30"/>
    </location>
</feature>
<dbReference type="GO" id="GO:0006955">
    <property type="term" value="P:immune response"/>
    <property type="evidence" value="ECO:0007669"/>
    <property type="project" value="InterPro"/>
</dbReference>
<dbReference type="GO" id="GO:0005770">
    <property type="term" value="C:late endosome"/>
    <property type="evidence" value="ECO:0007669"/>
    <property type="project" value="TreeGrafter"/>
</dbReference>
<dbReference type="AlphaFoldDB" id="A0A6J0W7L0"/>
<dbReference type="GO" id="GO:0005783">
    <property type="term" value="C:endoplasmic reticulum"/>
    <property type="evidence" value="ECO:0007669"/>
    <property type="project" value="TreeGrafter"/>
</dbReference>
<dbReference type="PANTHER" id="PTHR47141">
    <property type="entry name" value="CYSTATIN-F"/>
    <property type="match status" value="1"/>
</dbReference>
<keyword evidence="5" id="KW-1185">Reference proteome</keyword>
<dbReference type="GO" id="GO:0031643">
    <property type="term" value="P:positive regulation of myelination"/>
    <property type="evidence" value="ECO:0007669"/>
    <property type="project" value="TreeGrafter"/>
</dbReference>
<evidence type="ECO:0000313" key="6">
    <source>
        <dbReference type="RefSeq" id="XP_020733788.1"/>
    </source>
</evidence>
<dbReference type="RefSeq" id="XP_020733788.1">
    <property type="nucleotide sequence ID" value="XM_020878129.2"/>
</dbReference>
<dbReference type="CDD" id="cd00042">
    <property type="entry name" value="CY"/>
    <property type="match status" value="1"/>
</dbReference>
<dbReference type="SUPFAM" id="SSF54403">
    <property type="entry name" value="Cystatin/monellin"/>
    <property type="match status" value="1"/>
</dbReference>
<keyword evidence="2" id="KW-1015">Disulfide bond</keyword>
<dbReference type="Pfam" id="PF00031">
    <property type="entry name" value="Cystatin"/>
    <property type="match status" value="1"/>
</dbReference>
<evidence type="ECO:0000313" key="5">
    <source>
        <dbReference type="Proteomes" id="UP001652640"/>
    </source>
</evidence>
<gene>
    <name evidence="6" type="primary">CST7</name>
</gene>
<organism evidence="5 6">
    <name type="scientific">Odocoileus virginianus</name>
    <name type="common">White-tailed deer</name>
    <dbReference type="NCBI Taxonomy" id="9874"/>
    <lineage>
        <taxon>Eukaryota</taxon>
        <taxon>Metazoa</taxon>
        <taxon>Chordata</taxon>
        <taxon>Craniata</taxon>
        <taxon>Vertebrata</taxon>
        <taxon>Euteleostomi</taxon>
        <taxon>Mammalia</taxon>
        <taxon>Eutheria</taxon>
        <taxon>Laurasiatheria</taxon>
        <taxon>Artiodactyla</taxon>
        <taxon>Ruminantia</taxon>
        <taxon>Pecora</taxon>
        <taxon>Cervidae</taxon>
        <taxon>Odocoileinae</taxon>
        <taxon>Odocoileus</taxon>
    </lineage>
</organism>
<dbReference type="GO" id="GO:0005615">
    <property type="term" value="C:extracellular space"/>
    <property type="evidence" value="ECO:0007669"/>
    <property type="project" value="TreeGrafter"/>
</dbReference>
<evidence type="ECO:0000256" key="1">
    <source>
        <dbReference type="ARBA" id="ARBA00009403"/>
    </source>
</evidence>